<comment type="caution">
    <text evidence="5">The sequence shown here is derived from an EMBL/GenBank/DDBJ whole genome shotgun (WGS) entry which is preliminary data.</text>
</comment>
<dbReference type="Pfam" id="PF08523">
    <property type="entry name" value="MBF1"/>
    <property type="match status" value="1"/>
</dbReference>
<dbReference type="InterPro" id="IPR001387">
    <property type="entry name" value="Cro/C1-type_HTH"/>
</dbReference>
<organism evidence="5 6">
    <name type="scientific">Mesorhabditis spiculigera</name>
    <dbReference type="NCBI Taxonomy" id="96644"/>
    <lineage>
        <taxon>Eukaryota</taxon>
        <taxon>Metazoa</taxon>
        <taxon>Ecdysozoa</taxon>
        <taxon>Nematoda</taxon>
        <taxon>Chromadorea</taxon>
        <taxon>Rhabditida</taxon>
        <taxon>Rhabditina</taxon>
        <taxon>Rhabditomorpha</taxon>
        <taxon>Rhabditoidea</taxon>
        <taxon>Rhabditidae</taxon>
        <taxon>Mesorhabditinae</taxon>
        <taxon>Mesorhabditis</taxon>
    </lineage>
</organism>
<dbReference type="PANTHER" id="PTHR10245">
    <property type="entry name" value="ENDOTHELIAL DIFFERENTIATION-RELATED FACTOR 1 MULTIPROTEIN BRIDGING FACTOR 1"/>
    <property type="match status" value="1"/>
</dbReference>
<dbReference type="Proteomes" id="UP001177023">
    <property type="component" value="Unassembled WGS sequence"/>
</dbReference>
<dbReference type="InterPro" id="IPR013729">
    <property type="entry name" value="MBF1_N"/>
</dbReference>
<dbReference type="GO" id="GO:0005634">
    <property type="term" value="C:nucleus"/>
    <property type="evidence" value="ECO:0007669"/>
    <property type="project" value="TreeGrafter"/>
</dbReference>
<dbReference type="InterPro" id="IPR010982">
    <property type="entry name" value="Lambda_DNA-bd_dom_sf"/>
</dbReference>
<dbReference type="PANTHER" id="PTHR10245:SF15">
    <property type="entry name" value="ENDOTHELIAL DIFFERENTIATION-RELATED FACTOR 1"/>
    <property type="match status" value="1"/>
</dbReference>
<name>A0AA36CH21_9BILA</name>
<protein>
    <recommendedName>
        <fullName evidence="4">HTH cro/C1-type domain-containing protein</fullName>
    </recommendedName>
</protein>
<evidence type="ECO:0000313" key="6">
    <source>
        <dbReference type="Proteomes" id="UP001177023"/>
    </source>
</evidence>
<dbReference type="FunFam" id="1.10.260.40:FF:000015">
    <property type="entry name" value="Endothelial differentiation-related factor 1"/>
    <property type="match status" value="1"/>
</dbReference>
<dbReference type="SUPFAM" id="SSF47413">
    <property type="entry name" value="lambda repressor-like DNA-binding domains"/>
    <property type="match status" value="1"/>
</dbReference>
<keyword evidence="1" id="KW-0805">Transcription regulation</keyword>
<dbReference type="AlphaFoldDB" id="A0AA36CH21"/>
<evidence type="ECO:0000259" key="4">
    <source>
        <dbReference type="PROSITE" id="PS50943"/>
    </source>
</evidence>
<feature type="domain" description="HTH cro/C1-type" evidence="4">
    <location>
        <begin position="88"/>
        <end position="142"/>
    </location>
</feature>
<dbReference type="SMART" id="SM00530">
    <property type="entry name" value="HTH_XRE"/>
    <property type="match status" value="1"/>
</dbReference>
<sequence>MSKSAPMYSDADPNISIVISKRGPAPKTLKSQSAVNAALRAGAAVETQKKMAVSANRQHTSNKNTLHLDEETEELHHDRVSLNLGKVMQQARATKGWTQKDLSTRINEKPQVVAEYENGKAVPNQQIMNKLERALGVKLRGKDIGQPLAVGPKK</sequence>
<evidence type="ECO:0000256" key="2">
    <source>
        <dbReference type="ARBA" id="ARBA00023125"/>
    </source>
</evidence>
<evidence type="ECO:0000256" key="3">
    <source>
        <dbReference type="ARBA" id="ARBA00023163"/>
    </source>
</evidence>
<feature type="non-terminal residue" evidence="5">
    <location>
        <position position="1"/>
    </location>
</feature>
<dbReference type="GO" id="GO:0003677">
    <property type="term" value="F:DNA binding"/>
    <property type="evidence" value="ECO:0007669"/>
    <property type="project" value="UniProtKB-KW"/>
</dbReference>
<keyword evidence="6" id="KW-1185">Reference proteome</keyword>
<proteinExistence type="predicted"/>
<dbReference type="PROSITE" id="PS50943">
    <property type="entry name" value="HTH_CROC1"/>
    <property type="match status" value="1"/>
</dbReference>
<evidence type="ECO:0000256" key="1">
    <source>
        <dbReference type="ARBA" id="ARBA00023015"/>
    </source>
</evidence>
<keyword evidence="3" id="KW-0804">Transcription</keyword>
<reference evidence="5" key="1">
    <citation type="submission" date="2023-06" db="EMBL/GenBank/DDBJ databases">
        <authorList>
            <person name="Delattre M."/>
        </authorList>
    </citation>
    <scope>NUCLEOTIDE SEQUENCE</scope>
    <source>
        <strain evidence="5">AF72</strain>
    </source>
</reference>
<keyword evidence="2" id="KW-0238">DNA-binding</keyword>
<gene>
    <name evidence="5" type="ORF">MSPICULIGERA_LOCUS6462</name>
</gene>
<dbReference type="Pfam" id="PF01381">
    <property type="entry name" value="HTH_3"/>
    <property type="match status" value="1"/>
</dbReference>
<dbReference type="Gene3D" id="1.10.260.40">
    <property type="entry name" value="lambda repressor-like DNA-binding domains"/>
    <property type="match status" value="1"/>
</dbReference>
<evidence type="ECO:0000313" key="5">
    <source>
        <dbReference type="EMBL" id="CAJ0567929.1"/>
    </source>
</evidence>
<accession>A0AA36CH21</accession>
<dbReference type="CDD" id="cd00093">
    <property type="entry name" value="HTH_XRE"/>
    <property type="match status" value="1"/>
</dbReference>
<dbReference type="EMBL" id="CATQJA010001603">
    <property type="protein sequence ID" value="CAJ0567929.1"/>
    <property type="molecule type" value="Genomic_DNA"/>
</dbReference>